<gene>
    <name evidence="5" type="ORF">K2F26_16910</name>
</gene>
<name>A0ABX8WVW8_9CYAN</name>
<keyword evidence="2" id="KW-0812">Transmembrane</keyword>
<dbReference type="InterPro" id="IPR031730">
    <property type="entry name" value="Carbam_trans_C"/>
</dbReference>
<dbReference type="Pfam" id="PF16861">
    <property type="entry name" value="Carbam_trans_C"/>
    <property type="match status" value="1"/>
</dbReference>
<dbReference type="Gene3D" id="3.90.870.20">
    <property type="entry name" value="Carbamoyltransferase, C-terminal domain"/>
    <property type="match status" value="1"/>
</dbReference>
<proteinExistence type="inferred from homology"/>
<protein>
    <submittedName>
        <fullName evidence="5">Carbamoyltransferase</fullName>
    </submittedName>
</protein>
<dbReference type="InterPro" id="IPR045781">
    <property type="entry name" value="SxtJ"/>
</dbReference>
<feature type="domain" description="Carbamoyltransferase" evidence="3">
    <location>
        <begin position="2"/>
        <end position="347"/>
    </location>
</feature>
<feature type="transmembrane region" description="Helical" evidence="2">
    <location>
        <begin position="694"/>
        <end position="715"/>
    </location>
</feature>
<evidence type="ECO:0000259" key="4">
    <source>
        <dbReference type="Pfam" id="PF16861"/>
    </source>
</evidence>
<keyword evidence="6" id="KW-1185">Reference proteome</keyword>
<dbReference type="InterPro" id="IPR038152">
    <property type="entry name" value="Carbam_trans_C_sf"/>
</dbReference>
<feature type="transmembrane region" description="Helical" evidence="2">
    <location>
        <begin position="654"/>
        <end position="674"/>
    </location>
</feature>
<comment type="similarity">
    <text evidence="1">Belongs to the NodU/CmcH family.</text>
</comment>
<dbReference type="PANTHER" id="PTHR34847:SF1">
    <property type="entry name" value="NODULATION PROTEIN U"/>
    <property type="match status" value="1"/>
</dbReference>
<organism evidence="5 6">
    <name type="scientific">Sphaerospermopsis torques-reginae ITEP-024</name>
    <dbReference type="NCBI Taxonomy" id="984208"/>
    <lineage>
        <taxon>Bacteria</taxon>
        <taxon>Bacillati</taxon>
        <taxon>Cyanobacteriota</taxon>
        <taxon>Cyanophyceae</taxon>
        <taxon>Nostocales</taxon>
        <taxon>Aphanizomenonaceae</taxon>
        <taxon>Sphaerospermopsis</taxon>
        <taxon>Sphaerospermopsis torques-reginae</taxon>
    </lineage>
</organism>
<evidence type="ECO:0000313" key="6">
    <source>
        <dbReference type="Proteomes" id="UP000826540"/>
    </source>
</evidence>
<evidence type="ECO:0000256" key="1">
    <source>
        <dbReference type="ARBA" id="ARBA00006129"/>
    </source>
</evidence>
<dbReference type="InterPro" id="IPR003696">
    <property type="entry name" value="Carbtransf_dom"/>
</dbReference>
<evidence type="ECO:0000313" key="5">
    <source>
        <dbReference type="EMBL" id="QYX30560.1"/>
    </source>
</evidence>
<feature type="domain" description="Carbamoyltransferase C-terminal" evidence="4">
    <location>
        <begin position="404"/>
        <end position="593"/>
    </location>
</feature>
<evidence type="ECO:0000256" key="2">
    <source>
        <dbReference type="SAM" id="Phobius"/>
    </source>
</evidence>
<dbReference type="CDD" id="cd24098">
    <property type="entry name" value="ASKHA_NBD_TobZ_N"/>
    <property type="match status" value="1"/>
</dbReference>
<evidence type="ECO:0000259" key="3">
    <source>
        <dbReference type="Pfam" id="PF02543"/>
    </source>
</evidence>
<dbReference type="Pfam" id="PF02543">
    <property type="entry name" value="Carbam_trans_N"/>
    <property type="match status" value="1"/>
</dbReference>
<keyword evidence="2" id="KW-1133">Transmembrane helix</keyword>
<dbReference type="Proteomes" id="UP000826540">
    <property type="component" value="Chromosome"/>
</dbReference>
<dbReference type="EMBL" id="CP080598">
    <property type="protein sequence ID" value="QYX30560.1"/>
    <property type="molecule type" value="Genomic_DNA"/>
</dbReference>
<dbReference type="SUPFAM" id="SSF53067">
    <property type="entry name" value="Actin-like ATPase domain"/>
    <property type="match status" value="1"/>
</dbReference>
<dbReference type="RefSeq" id="WP_220608728.1">
    <property type="nucleotide sequence ID" value="NZ_CP080598.1"/>
</dbReference>
<sequence>MKILGISAYYHDSAAALIIDGEIIAAAQEERFSRKKHDARFPREAIAYCLQEAVITVEDLDYVVFYEKPFITFERLLETYLAYAPQGIKSFFAAIPVWLKEKLYLKSVLKTELAKLGKSDRSLLPTLLFTEHHQAHAASAFFPSPFQQAAVICLDAVGEWASTSVWLGKDHQLIPQWEINFPHSLGMLYSAFTYYTGFKVNSGEYKLMGLASYGCPKYADLILEHLLDLKPDGTFRLNMDYFNYAVGLTMTNEKFHQLFGSPPRQPESLLTQREMDIAASIQKVTEEVVLRLAKKVHQELKTDYLCLAGGVALNCVANGRLLREGLFQDIWIQPAAGDAGGAVGAALAVWHQYQNQPRNNHGQDKMRGCYLGPQFTETEIRNYLDQIGAKYQHLQDQELMTSVAEILAQENVVGWFQGRMEFGPRALGNRSIIGDPRSSSMQSVMNLKIKYRESFRPFAPSVLKERVSDYFDLTHSSPYMLLVADVKEHLRLPLTPEQQQLFGIEKLKIRRSTIPAITHVDYSARVQTVHEETNHRYFQLISNFEQKTGCGLLVNTSFNVRGEPIVCTPADAYRCFMRTEMDYLVLENFLLAKSEQPPEIKDNLQQKEKEVEVEVEVDEHATQEIRKFGLLTGVGIALPLGLIWPLIKHESLPLLPWIVASILWFLAVLKPKLLQPIQQLVKTIGSTFGWLNTRLILGFVFYFLLTPIGLMMRLFKRDPMMRKLVSEQESYAIPNQNKPIDNMRNPF</sequence>
<dbReference type="PANTHER" id="PTHR34847">
    <property type="entry name" value="NODULATION PROTEIN U"/>
    <property type="match status" value="1"/>
</dbReference>
<reference evidence="5 6" key="1">
    <citation type="journal article" date="2022" name="J. Am. Chem. Soc.">
        <title>Biosynthesis of Guanitoxin Enables Global Environmental Detection in Freshwater Cyanobacteria.</title>
        <authorList>
            <person name="Lima S.T."/>
            <person name="Fallon T.R."/>
            <person name="Cordoza J.L."/>
            <person name="Chekan J.R."/>
            <person name="Delbaje E."/>
            <person name="Hopiavuori A.R."/>
            <person name="Alvarenga D.O."/>
            <person name="Wood S.M."/>
            <person name="Luhavaya H."/>
            <person name="Baumgartner J.T."/>
            <person name="Dorr F.A."/>
            <person name="Etchegaray A."/>
            <person name="Pinto E."/>
            <person name="McKinnie S.M.K."/>
            <person name="Fiore M.F."/>
            <person name="Moore B.S."/>
        </authorList>
    </citation>
    <scope>NUCLEOTIDE SEQUENCE [LARGE SCALE GENOMIC DNA]</scope>
    <source>
        <strain evidence="5 6">ITEP-024</strain>
    </source>
</reference>
<dbReference type="Gene3D" id="3.30.420.40">
    <property type="match status" value="2"/>
</dbReference>
<dbReference type="InterPro" id="IPR051338">
    <property type="entry name" value="NodU/CmcH_Carbamoyltrnsfr"/>
</dbReference>
<dbReference type="Pfam" id="PF19588">
    <property type="entry name" value="SxtJ"/>
    <property type="match status" value="1"/>
</dbReference>
<keyword evidence="2" id="KW-0472">Membrane</keyword>
<accession>A0ABX8WVW8</accession>
<dbReference type="InterPro" id="IPR043129">
    <property type="entry name" value="ATPase_NBD"/>
</dbReference>